<dbReference type="AlphaFoldDB" id="A0A1G6QT83"/>
<evidence type="ECO:0000259" key="3">
    <source>
        <dbReference type="SMART" id="SM00278"/>
    </source>
</evidence>
<feature type="domain" description="Helix-hairpin-helix DNA-binding motif class 1" evidence="3">
    <location>
        <begin position="271"/>
        <end position="290"/>
    </location>
</feature>
<feature type="transmembrane region" description="Helical" evidence="2">
    <location>
        <begin position="128"/>
        <end position="147"/>
    </location>
</feature>
<evidence type="ECO:0000313" key="4">
    <source>
        <dbReference type="EMBL" id="SDC94945.1"/>
    </source>
</evidence>
<evidence type="ECO:0000313" key="5">
    <source>
        <dbReference type="Proteomes" id="UP000199416"/>
    </source>
</evidence>
<keyword evidence="2" id="KW-0812">Transmembrane</keyword>
<keyword evidence="5" id="KW-1185">Reference proteome</keyword>
<dbReference type="SUPFAM" id="SSF47781">
    <property type="entry name" value="RuvA domain 2-like"/>
    <property type="match status" value="1"/>
</dbReference>
<dbReference type="InterPro" id="IPR010994">
    <property type="entry name" value="RuvA_2-like"/>
</dbReference>
<dbReference type="GO" id="GO:0006281">
    <property type="term" value="P:DNA repair"/>
    <property type="evidence" value="ECO:0007669"/>
    <property type="project" value="InterPro"/>
</dbReference>
<dbReference type="Pfam" id="PF10531">
    <property type="entry name" value="SLBB"/>
    <property type="match status" value="1"/>
</dbReference>
<dbReference type="GO" id="GO:0015628">
    <property type="term" value="P:protein secretion by the type II secretion system"/>
    <property type="evidence" value="ECO:0007669"/>
    <property type="project" value="TreeGrafter"/>
</dbReference>
<gene>
    <name evidence="4" type="ORF">SAMN05660690_3073</name>
</gene>
<keyword evidence="2" id="KW-0472">Membrane</keyword>
<dbReference type="SMART" id="SM00278">
    <property type="entry name" value="HhH1"/>
    <property type="match status" value="2"/>
</dbReference>
<dbReference type="Gene3D" id="3.10.560.10">
    <property type="entry name" value="Outer membrane lipoprotein wza domain like"/>
    <property type="match status" value="1"/>
</dbReference>
<dbReference type="GO" id="GO:0015627">
    <property type="term" value="C:type II protein secretion system complex"/>
    <property type="evidence" value="ECO:0007669"/>
    <property type="project" value="TreeGrafter"/>
</dbReference>
<keyword evidence="2" id="KW-1133">Transmembrane helix</keyword>
<dbReference type="EMBL" id="FMZF01000004">
    <property type="protein sequence ID" value="SDC94945.1"/>
    <property type="molecule type" value="Genomic_DNA"/>
</dbReference>
<feature type="domain" description="Helix-hairpin-helix DNA-binding motif class 1" evidence="3">
    <location>
        <begin position="301"/>
        <end position="320"/>
    </location>
</feature>
<dbReference type="Gene3D" id="1.10.150.320">
    <property type="entry name" value="Photosystem II 12 kDa extrinsic protein"/>
    <property type="match status" value="1"/>
</dbReference>
<evidence type="ECO:0000256" key="2">
    <source>
        <dbReference type="SAM" id="Phobius"/>
    </source>
</evidence>
<dbReference type="GO" id="GO:0003677">
    <property type="term" value="F:DNA binding"/>
    <property type="evidence" value="ECO:0007669"/>
    <property type="project" value="InterPro"/>
</dbReference>
<sequence length="323" mass="32187">MAPSTAARGAGRCAAGLPSVRRVRLTSRRSDDADVIRARLRALLDEGRRSSGWLPDDDPVRDAPVTGVALLRRRDADGPDGDPAPEPEGDADDDLLDGDPPDGVLPGLGRHRAPARTVRVDPGRRGTWALWVCGLAVALAVAGWTWLDRPSVQPAPAAGPPAASAAESPASPSVGEAADGQATVVVSVVGQVVTPGLVTLPDGARVADAVAAAGGLLPGADAASVNLAAVVTDGQQVAVGVPGATAAAAAPDGTAGGAPAGPLDLNAATVADLDALPGIGPVLAQRIVDHRGGHGRFTSVEQLDDVPGIGPATYAELADLVRV</sequence>
<feature type="region of interest" description="Disordered" evidence="1">
    <location>
        <begin position="153"/>
        <end position="176"/>
    </location>
</feature>
<dbReference type="Pfam" id="PF12836">
    <property type="entry name" value="HHH_3"/>
    <property type="match status" value="1"/>
</dbReference>
<feature type="region of interest" description="Disordered" evidence="1">
    <location>
        <begin position="71"/>
        <end position="110"/>
    </location>
</feature>
<feature type="compositionally biased region" description="Acidic residues" evidence="1">
    <location>
        <begin position="78"/>
        <end position="100"/>
    </location>
</feature>
<evidence type="ECO:0000256" key="1">
    <source>
        <dbReference type="SAM" id="MobiDB-lite"/>
    </source>
</evidence>
<protein>
    <submittedName>
        <fullName evidence="4">Competence protein ComEA</fullName>
    </submittedName>
</protein>
<accession>A0A1G6QT83</accession>
<organism evidence="4 5">
    <name type="scientific">Geodermatophilus telluris</name>
    <dbReference type="NCBI Taxonomy" id="1190417"/>
    <lineage>
        <taxon>Bacteria</taxon>
        <taxon>Bacillati</taxon>
        <taxon>Actinomycetota</taxon>
        <taxon>Actinomycetes</taxon>
        <taxon>Geodermatophilales</taxon>
        <taxon>Geodermatophilaceae</taxon>
        <taxon>Geodermatophilus</taxon>
    </lineage>
</organism>
<proteinExistence type="predicted"/>
<dbReference type="InterPro" id="IPR019554">
    <property type="entry name" value="Soluble_ligand-bd"/>
</dbReference>
<name>A0A1G6QT83_9ACTN</name>
<dbReference type="InterPro" id="IPR051675">
    <property type="entry name" value="Endo/Exo/Phosphatase_dom_1"/>
</dbReference>
<dbReference type="PANTHER" id="PTHR21180:SF32">
    <property type="entry name" value="ENDONUCLEASE_EXONUCLEASE_PHOSPHATASE FAMILY DOMAIN-CONTAINING PROTEIN 1"/>
    <property type="match status" value="1"/>
</dbReference>
<dbReference type="Proteomes" id="UP000199416">
    <property type="component" value="Unassembled WGS sequence"/>
</dbReference>
<dbReference type="PANTHER" id="PTHR21180">
    <property type="entry name" value="ENDONUCLEASE/EXONUCLEASE/PHOSPHATASE FAMILY DOMAIN-CONTAINING PROTEIN 1"/>
    <property type="match status" value="1"/>
</dbReference>
<reference evidence="5" key="1">
    <citation type="submission" date="2016-10" db="EMBL/GenBank/DDBJ databases">
        <authorList>
            <person name="Varghese N."/>
            <person name="Submissions S."/>
        </authorList>
    </citation>
    <scope>NUCLEOTIDE SEQUENCE [LARGE SCALE GENOMIC DNA]</scope>
    <source>
        <strain evidence="5">DSM 45421</strain>
    </source>
</reference>
<dbReference type="STRING" id="1190417.SAMN05660690_3073"/>
<dbReference type="InterPro" id="IPR003583">
    <property type="entry name" value="Hlx-hairpin-Hlx_DNA-bd_motif"/>
</dbReference>